<evidence type="ECO:0000313" key="1">
    <source>
        <dbReference type="EMBL" id="MEO1771427.1"/>
    </source>
</evidence>
<dbReference type="RefSeq" id="WP_207702753.1">
    <property type="nucleotide sequence ID" value="NZ_JAFREL020000003.1"/>
</dbReference>
<reference evidence="1 2" key="1">
    <citation type="submission" date="2021-03" db="EMBL/GenBank/DDBJ databases">
        <authorList>
            <person name="Gilmore M.S."/>
            <person name="Schwartzman J."/>
            <person name="Van Tyne D."/>
            <person name="Martin M."/>
            <person name="Earl A.M."/>
            <person name="Manson A.L."/>
            <person name="Straub T."/>
            <person name="Salamzade R."/>
            <person name="Saavedra J."/>
            <person name="Lebreton F."/>
            <person name="Prichula J."/>
            <person name="Schaufler K."/>
            <person name="Gaca A."/>
            <person name="Sgardioli B."/>
            <person name="Wagenaar J."/>
            <person name="Strong T."/>
        </authorList>
    </citation>
    <scope>NUCLEOTIDE SEQUENCE [LARGE SCALE GENOMIC DNA]</scope>
    <source>
        <strain evidence="1 2">665A</strain>
    </source>
</reference>
<organism evidence="1 2">
    <name type="scientific">Candidatus Enterococcus ferrettii</name>
    <dbReference type="NCBI Taxonomy" id="2815324"/>
    <lineage>
        <taxon>Bacteria</taxon>
        <taxon>Bacillati</taxon>
        <taxon>Bacillota</taxon>
        <taxon>Bacilli</taxon>
        <taxon>Lactobacillales</taxon>
        <taxon>Enterococcaceae</taxon>
        <taxon>Enterococcus</taxon>
    </lineage>
</organism>
<name>A0ABV0EVY3_9ENTE</name>
<proteinExistence type="predicted"/>
<reference evidence="1 2" key="2">
    <citation type="submission" date="2024-02" db="EMBL/GenBank/DDBJ databases">
        <title>The Genome Sequence of Enterococcus sp. DIV0159.</title>
        <authorList>
            <person name="Earl A."/>
            <person name="Manson A."/>
            <person name="Gilmore M."/>
            <person name="Sanders J."/>
            <person name="Shea T."/>
            <person name="Howe W."/>
            <person name="Livny J."/>
            <person name="Cuomo C."/>
            <person name="Neafsey D."/>
            <person name="Birren B."/>
        </authorList>
    </citation>
    <scope>NUCLEOTIDE SEQUENCE [LARGE SCALE GENOMIC DNA]</scope>
    <source>
        <strain evidence="1 2">665A</strain>
    </source>
</reference>
<accession>A0ABV0EVY3</accession>
<sequence>MKSSKKQLQTRGWLEEDDLIIFKKCSFEMLMVLLDSDQSLERSAAARLIPLTVDSSAKLLEVVSKERKLYCRLEMMRKLETGTVETAKQMLPYLGKIGSNQHQQPLNTPSAKKSFPLPRDLIARSLGNMSPSILPTLFEQLDQLDMPALSELIDAIGLLIFYHPNEASDNYFNKLQTLWEESIYEPLLQWKLVICFSSFPQSEMLLKEIIRTNADLASEAQRSLILRRPM</sequence>
<protein>
    <recommendedName>
        <fullName evidence="3">26S proteasome non-ATPase regulatory subunit 5</fullName>
    </recommendedName>
</protein>
<keyword evidence="2" id="KW-1185">Reference proteome</keyword>
<evidence type="ECO:0000313" key="2">
    <source>
        <dbReference type="Proteomes" id="UP000664357"/>
    </source>
</evidence>
<dbReference type="EMBL" id="JAFREL020000003">
    <property type="protein sequence ID" value="MEO1771427.1"/>
    <property type="molecule type" value="Genomic_DNA"/>
</dbReference>
<evidence type="ECO:0008006" key="3">
    <source>
        <dbReference type="Google" id="ProtNLM"/>
    </source>
</evidence>
<comment type="caution">
    <text evidence="1">The sequence shown here is derived from an EMBL/GenBank/DDBJ whole genome shotgun (WGS) entry which is preliminary data.</text>
</comment>
<dbReference type="Proteomes" id="UP000664357">
    <property type="component" value="Unassembled WGS sequence"/>
</dbReference>
<gene>
    <name evidence="1" type="ORF">JZO67_003407</name>
</gene>